<proteinExistence type="predicted"/>
<gene>
    <name evidence="2" type="ORF">BECKUNK1418G_GA0071005_10153</name>
    <name evidence="3" type="ORF">BECKUNK1418H_GA0071006_101635</name>
</gene>
<evidence type="ECO:0000313" key="3">
    <source>
        <dbReference type="EMBL" id="VFK69607.1"/>
    </source>
</evidence>
<dbReference type="EMBL" id="CAADFZ010000015">
    <property type="protein sequence ID" value="VFK60992.1"/>
    <property type="molecule type" value="Genomic_DNA"/>
</dbReference>
<sequence>MCVCYIIPRFIAILDANVIDTGQRFPFYLYDEKGYRRFDAITDAGLAHFRNHYPDRMFTKQDLFYYCYGLLHSPDYRARFTANLAKQLPRIPAVSTAAGFWEFSQAGRALADLQLDYETIQPYPATLESSATAPEHYRVEKMKYGKRKENGKAVKDRATIHYNHRITVSDIPLGAYEYVVNGKSAIDWVMERQCVKIDKASGIRNDANDWAVETMGNPKYPLELLLRIITVSLKTMEIVDNLPRLDMQ</sequence>
<name>A0A451A4Q9_9GAMM</name>
<dbReference type="AlphaFoldDB" id="A0A451A4Q9"/>
<dbReference type="Pfam" id="PF18135">
    <property type="entry name" value="Type_ISP_C"/>
    <property type="match status" value="1"/>
</dbReference>
<accession>A0A451A4Q9</accession>
<organism evidence="2">
    <name type="scientific">Candidatus Kentrum sp. UNK</name>
    <dbReference type="NCBI Taxonomy" id="2126344"/>
    <lineage>
        <taxon>Bacteria</taxon>
        <taxon>Pseudomonadati</taxon>
        <taxon>Pseudomonadota</taxon>
        <taxon>Gammaproteobacteria</taxon>
        <taxon>Candidatus Kentrum</taxon>
    </lineage>
</organism>
<dbReference type="EMBL" id="CAADGD010000016">
    <property type="protein sequence ID" value="VFK69607.1"/>
    <property type="molecule type" value="Genomic_DNA"/>
</dbReference>
<evidence type="ECO:0000313" key="2">
    <source>
        <dbReference type="EMBL" id="VFK60992.1"/>
    </source>
</evidence>
<reference evidence="2" key="1">
    <citation type="submission" date="2019-02" db="EMBL/GenBank/DDBJ databases">
        <authorList>
            <person name="Gruber-Vodicka R. H."/>
            <person name="Seah K. B. B."/>
        </authorList>
    </citation>
    <scope>NUCLEOTIDE SEQUENCE</scope>
    <source>
        <strain evidence="3">BECK_BY19</strain>
        <strain evidence="2">BECK_BY8</strain>
    </source>
</reference>
<evidence type="ECO:0000259" key="1">
    <source>
        <dbReference type="Pfam" id="PF18135"/>
    </source>
</evidence>
<dbReference type="InterPro" id="IPR041635">
    <property type="entry name" value="Type_ISP_LLaBIII_C"/>
</dbReference>
<feature type="domain" description="Type ISP restriction-modification enzyme LLaBIII C-terminal specificity" evidence="1">
    <location>
        <begin position="13"/>
        <end position="224"/>
    </location>
</feature>
<protein>
    <recommendedName>
        <fullName evidence="1">Type ISP restriction-modification enzyme LLaBIII C-terminal specificity domain-containing protein</fullName>
    </recommendedName>
</protein>